<reference evidence="4 5" key="1">
    <citation type="journal article" date="2019" name="Nat. Ecol. Evol.">
        <title>Megaphylogeny resolves global patterns of mushroom evolution.</title>
        <authorList>
            <person name="Varga T."/>
            <person name="Krizsan K."/>
            <person name="Foldi C."/>
            <person name="Dima B."/>
            <person name="Sanchez-Garcia M."/>
            <person name="Sanchez-Ramirez S."/>
            <person name="Szollosi G.J."/>
            <person name="Szarkandi J.G."/>
            <person name="Papp V."/>
            <person name="Albert L."/>
            <person name="Andreopoulos W."/>
            <person name="Angelini C."/>
            <person name="Antonin V."/>
            <person name="Barry K.W."/>
            <person name="Bougher N.L."/>
            <person name="Buchanan P."/>
            <person name="Buyck B."/>
            <person name="Bense V."/>
            <person name="Catcheside P."/>
            <person name="Chovatia M."/>
            <person name="Cooper J."/>
            <person name="Damon W."/>
            <person name="Desjardin D."/>
            <person name="Finy P."/>
            <person name="Geml J."/>
            <person name="Haridas S."/>
            <person name="Hughes K."/>
            <person name="Justo A."/>
            <person name="Karasinski D."/>
            <person name="Kautmanova I."/>
            <person name="Kiss B."/>
            <person name="Kocsube S."/>
            <person name="Kotiranta H."/>
            <person name="LaButti K.M."/>
            <person name="Lechner B.E."/>
            <person name="Liimatainen K."/>
            <person name="Lipzen A."/>
            <person name="Lukacs Z."/>
            <person name="Mihaltcheva S."/>
            <person name="Morgado L.N."/>
            <person name="Niskanen T."/>
            <person name="Noordeloos M.E."/>
            <person name="Ohm R.A."/>
            <person name="Ortiz-Santana B."/>
            <person name="Ovrebo C."/>
            <person name="Racz N."/>
            <person name="Riley R."/>
            <person name="Savchenko A."/>
            <person name="Shiryaev A."/>
            <person name="Soop K."/>
            <person name="Spirin V."/>
            <person name="Szebenyi C."/>
            <person name="Tomsovsky M."/>
            <person name="Tulloss R.E."/>
            <person name="Uehling J."/>
            <person name="Grigoriev I.V."/>
            <person name="Vagvolgyi C."/>
            <person name="Papp T."/>
            <person name="Martin F.M."/>
            <person name="Miettinen O."/>
            <person name="Hibbett D.S."/>
            <person name="Nagy L.G."/>
        </authorList>
    </citation>
    <scope>NUCLEOTIDE SEQUENCE [LARGE SCALE GENOMIC DNA]</scope>
    <source>
        <strain evidence="4 5">CBS 309.79</strain>
    </source>
</reference>
<feature type="transmembrane region" description="Helical" evidence="3">
    <location>
        <begin position="44"/>
        <end position="68"/>
    </location>
</feature>
<evidence type="ECO:0000256" key="1">
    <source>
        <dbReference type="ARBA" id="ARBA00004685"/>
    </source>
</evidence>
<keyword evidence="3" id="KW-0812">Transmembrane</keyword>
<evidence type="ECO:0008006" key="6">
    <source>
        <dbReference type="Google" id="ProtNLM"/>
    </source>
</evidence>
<evidence type="ECO:0000313" key="5">
    <source>
        <dbReference type="Proteomes" id="UP000305067"/>
    </source>
</evidence>
<evidence type="ECO:0000256" key="2">
    <source>
        <dbReference type="ARBA" id="ARBA00035112"/>
    </source>
</evidence>
<sequence>MLLAFHKESRQSRYHSLSPNAHVELEEPLLEDGTRRPTSRRHSILATVTFVSVFLNFFLLTWCAISWASLRPPSSRDNATIPTLYSPANSEVAYNLQTFTRGAEDDLPIYERPPSDEVDKAWFDLHRIAPSALHEDEAAMLPNSTWAVKGNRDQYIVSLDVFHQLHCLDTLRQYSHRNYYDQTRQPSIEHIRHCIGAIRQALMCASDVTPVVWQWNIEKKKAEERDDVVHVCRDFGRIRQWAEGRWMESLKKEDFEVYALPGEGVSASQSALFMSYTSSCIYP</sequence>
<evidence type="ECO:0000313" key="4">
    <source>
        <dbReference type="EMBL" id="TFL07912.1"/>
    </source>
</evidence>
<name>A0A5C3R150_9AGAR</name>
<accession>A0A5C3R150</accession>
<keyword evidence="3" id="KW-0472">Membrane</keyword>
<comment type="similarity">
    <text evidence="2">Belongs to the ustYa family.</text>
</comment>
<dbReference type="Proteomes" id="UP000305067">
    <property type="component" value="Unassembled WGS sequence"/>
</dbReference>
<gene>
    <name evidence="4" type="ORF">BDV98DRAFT_558722</name>
</gene>
<dbReference type="InterPro" id="IPR021765">
    <property type="entry name" value="UstYa-like"/>
</dbReference>
<proteinExistence type="inferred from homology"/>
<comment type="pathway">
    <text evidence="1">Mycotoxin biosynthesis.</text>
</comment>
<keyword evidence="3" id="KW-1133">Transmembrane helix</keyword>
<keyword evidence="5" id="KW-1185">Reference proteome</keyword>
<organism evidence="4 5">
    <name type="scientific">Pterulicium gracile</name>
    <dbReference type="NCBI Taxonomy" id="1884261"/>
    <lineage>
        <taxon>Eukaryota</taxon>
        <taxon>Fungi</taxon>
        <taxon>Dikarya</taxon>
        <taxon>Basidiomycota</taxon>
        <taxon>Agaricomycotina</taxon>
        <taxon>Agaricomycetes</taxon>
        <taxon>Agaricomycetidae</taxon>
        <taxon>Agaricales</taxon>
        <taxon>Pleurotineae</taxon>
        <taxon>Pterulaceae</taxon>
        <taxon>Pterulicium</taxon>
    </lineage>
</organism>
<dbReference type="GO" id="GO:0043386">
    <property type="term" value="P:mycotoxin biosynthetic process"/>
    <property type="evidence" value="ECO:0007669"/>
    <property type="project" value="InterPro"/>
</dbReference>
<dbReference type="Pfam" id="PF11807">
    <property type="entry name" value="UstYa"/>
    <property type="match status" value="1"/>
</dbReference>
<protein>
    <recommendedName>
        <fullName evidence="6">Tat pathway signal sequence</fullName>
    </recommendedName>
</protein>
<dbReference type="OrthoDB" id="3687641at2759"/>
<dbReference type="STRING" id="1884261.A0A5C3R150"/>
<dbReference type="PANTHER" id="PTHR33365:SF4">
    <property type="entry name" value="CYCLOCHLOROTINE BIOSYNTHESIS PROTEIN O"/>
    <property type="match status" value="1"/>
</dbReference>
<dbReference type="AlphaFoldDB" id="A0A5C3R150"/>
<evidence type="ECO:0000256" key="3">
    <source>
        <dbReference type="SAM" id="Phobius"/>
    </source>
</evidence>
<dbReference type="EMBL" id="ML178814">
    <property type="protein sequence ID" value="TFL07912.1"/>
    <property type="molecule type" value="Genomic_DNA"/>
</dbReference>
<dbReference type="PANTHER" id="PTHR33365">
    <property type="entry name" value="YALI0B05434P"/>
    <property type="match status" value="1"/>
</dbReference>